<keyword evidence="2" id="KW-1185">Reference proteome</keyword>
<evidence type="ECO:0000313" key="1">
    <source>
        <dbReference type="EMBL" id="KIJ94116.1"/>
    </source>
</evidence>
<dbReference type="AlphaFoldDB" id="A0A0C9X8Z8"/>
<evidence type="ECO:0000313" key="2">
    <source>
        <dbReference type="Proteomes" id="UP000054477"/>
    </source>
</evidence>
<dbReference type="Proteomes" id="UP000054477">
    <property type="component" value="Unassembled WGS sequence"/>
</dbReference>
<reference evidence="2" key="2">
    <citation type="submission" date="2015-01" db="EMBL/GenBank/DDBJ databases">
        <title>Evolutionary Origins and Diversification of the Mycorrhizal Mutualists.</title>
        <authorList>
            <consortium name="DOE Joint Genome Institute"/>
            <consortium name="Mycorrhizal Genomics Consortium"/>
            <person name="Kohler A."/>
            <person name="Kuo A."/>
            <person name="Nagy L.G."/>
            <person name="Floudas D."/>
            <person name="Copeland A."/>
            <person name="Barry K.W."/>
            <person name="Cichocki N."/>
            <person name="Veneault-Fourrey C."/>
            <person name="LaButti K."/>
            <person name="Lindquist E.A."/>
            <person name="Lipzen A."/>
            <person name="Lundell T."/>
            <person name="Morin E."/>
            <person name="Murat C."/>
            <person name="Riley R."/>
            <person name="Ohm R."/>
            <person name="Sun H."/>
            <person name="Tunlid A."/>
            <person name="Henrissat B."/>
            <person name="Grigoriev I.V."/>
            <person name="Hibbett D.S."/>
            <person name="Martin F."/>
        </authorList>
    </citation>
    <scope>NUCLEOTIDE SEQUENCE [LARGE SCALE GENOMIC DNA]</scope>
    <source>
        <strain evidence="2">LaAM-08-1</strain>
    </source>
</reference>
<name>A0A0C9X8Z8_9AGAR</name>
<dbReference type="EMBL" id="KN838809">
    <property type="protein sequence ID" value="KIJ94116.1"/>
    <property type="molecule type" value="Genomic_DNA"/>
</dbReference>
<accession>A0A0C9X8Z8</accession>
<organism evidence="1 2">
    <name type="scientific">Laccaria amethystina LaAM-08-1</name>
    <dbReference type="NCBI Taxonomy" id="1095629"/>
    <lineage>
        <taxon>Eukaryota</taxon>
        <taxon>Fungi</taxon>
        <taxon>Dikarya</taxon>
        <taxon>Basidiomycota</taxon>
        <taxon>Agaricomycotina</taxon>
        <taxon>Agaricomycetes</taxon>
        <taxon>Agaricomycetidae</taxon>
        <taxon>Agaricales</taxon>
        <taxon>Agaricineae</taxon>
        <taxon>Hydnangiaceae</taxon>
        <taxon>Laccaria</taxon>
    </lineage>
</organism>
<gene>
    <name evidence="1" type="ORF">K443DRAFT_369717</name>
</gene>
<reference evidence="1 2" key="1">
    <citation type="submission" date="2014-04" db="EMBL/GenBank/DDBJ databases">
        <authorList>
            <consortium name="DOE Joint Genome Institute"/>
            <person name="Kuo A."/>
            <person name="Kohler A."/>
            <person name="Nagy L.G."/>
            <person name="Floudas D."/>
            <person name="Copeland A."/>
            <person name="Barry K.W."/>
            <person name="Cichocki N."/>
            <person name="Veneault-Fourrey C."/>
            <person name="LaButti K."/>
            <person name="Lindquist E.A."/>
            <person name="Lipzen A."/>
            <person name="Lundell T."/>
            <person name="Morin E."/>
            <person name="Murat C."/>
            <person name="Sun H."/>
            <person name="Tunlid A."/>
            <person name="Henrissat B."/>
            <person name="Grigoriev I.V."/>
            <person name="Hibbett D.S."/>
            <person name="Martin F."/>
            <person name="Nordberg H.P."/>
            <person name="Cantor M.N."/>
            <person name="Hua S.X."/>
        </authorList>
    </citation>
    <scope>NUCLEOTIDE SEQUENCE [LARGE SCALE GENOMIC DNA]</scope>
    <source>
        <strain evidence="1 2">LaAM-08-1</strain>
    </source>
</reference>
<proteinExistence type="predicted"/>
<sequence>MSMSKRQLLSSLVQTAESLSIALSKRCLNVEATTPPTSIPPLRLESAIGIFQSDILELEIPSLLRRKASEAVMELAKSYQESYERAASRVAALPSLPQGLCSRDSLVNLRNTIDAVFKQDDLPKILTDLKRAAEELKAKRSTYHHRQSQKVNERRTFNQVSVSTHHGFLILC</sequence>
<dbReference type="HOGENOM" id="CLU_1555501_0_0_1"/>
<protein>
    <submittedName>
        <fullName evidence="1">Uncharacterized protein</fullName>
    </submittedName>
</protein>